<organism evidence="1">
    <name type="scientific">Rhizophagus irregularis (strain DAOM 181602 / DAOM 197198 / MUCL 43194)</name>
    <name type="common">Arbuscular mycorrhizal fungus</name>
    <name type="synonym">Glomus intraradices</name>
    <dbReference type="NCBI Taxonomy" id="747089"/>
    <lineage>
        <taxon>Eukaryota</taxon>
        <taxon>Fungi</taxon>
        <taxon>Fungi incertae sedis</taxon>
        <taxon>Mucoromycota</taxon>
        <taxon>Glomeromycotina</taxon>
        <taxon>Glomeromycetes</taxon>
        <taxon>Glomerales</taxon>
        <taxon>Glomeraceae</taxon>
        <taxon>Rhizophagus</taxon>
    </lineage>
</organism>
<name>U9U862_RHIID</name>
<proteinExistence type="predicted"/>
<dbReference type="AlphaFoldDB" id="U9U862"/>
<gene>
    <name evidence="1" type="ORF">GLOINDRAFT_24601</name>
</gene>
<dbReference type="EMBL" id="KI282597">
    <property type="protein sequence ID" value="ESA14768.1"/>
    <property type="molecule type" value="Genomic_DNA"/>
</dbReference>
<sequence length="51" mass="6065">MSNIRIKIFVQCYTDCLDKNNEFFLNQLVTRMKFSNLDSTKVDFNKLNINS</sequence>
<dbReference type="HOGENOM" id="CLU_3107541_0_0_1"/>
<reference evidence="1" key="1">
    <citation type="submission" date="2013-07" db="EMBL/GenBank/DDBJ databases">
        <title>The genome of an arbuscular mycorrhizal fungus provides insights into the evolution of the oldest plant symbiosis.</title>
        <authorList>
            <consortium name="DOE Joint Genome Institute"/>
            <person name="Tisserant E."/>
            <person name="Malbreil M."/>
            <person name="Kuo A."/>
            <person name="Kohler A."/>
            <person name="Symeonidi A."/>
            <person name="Balestrini R."/>
            <person name="Charron P."/>
            <person name="Duensing N."/>
            <person name="Frei-dit-Frey N."/>
            <person name="Gianinazzi-Pearson V."/>
            <person name="Gilbert B."/>
            <person name="Handa Y."/>
            <person name="Hijri M."/>
            <person name="Kaul R."/>
            <person name="Kawaguchi M."/>
            <person name="Krajinski F."/>
            <person name="Lammers P."/>
            <person name="Lapierre D."/>
            <person name="Masclaux F.G."/>
            <person name="Murat C."/>
            <person name="Morin E."/>
            <person name="Ndikumana S."/>
            <person name="Pagni M."/>
            <person name="Petitpierre D."/>
            <person name="Requena N."/>
            <person name="Rosikiewicz P."/>
            <person name="Riley R."/>
            <person name="Saito K."/>
            <person name="San Clemente H."/>
            <person name="Shapiro H."/>
            <person name="van Tuinen D."/>
            <person name="Becard G."/>
            <person name="Bonfante P."/>
            <person name="Paszkowski U."/>
            <person name="Shachar-Hill Y."/>
            <person name="Young J.P."/>
            <person name="Sanders I.R."/>
            <person name="Henrissat B."/>
            <person name="Rensing S.A."/>
            <person name="Grigoriev I.V."/>
            <person name="Corradi N."/>
            <person name="Roux C."/>
            <person name="Martin F."/>
        </authorList>
    </citation>
    <scope>NUCLEOTIDE SEQUENCE</scope>
    <source>
        <strain evidence="1">DAOM 197198</strain>
    </source>
</reference>
<evidence type="ECO:0000313" key="1">
    <source>
        <dbReference type="EMBL" id="ESA14768.1"/>
    </source>
</evidence>
<protein>
    <submittedName>
        <fullName evidence="1">Uncharacterized protein</fullName>
    </submittedName>
</protein>
<accession>U9U862</accession>